<comment type="similarity">
    <text evidence="1">Belongs to the NmrA-type oxidoreductase family. Isoflavone reductase subfamily.</text>
</comment>
<evidence type="ECO:0000313" key="6">
    <source>
        <dbReference type="Proteomes" id="UP001358417"/>
    </source>
</evidence>
<proteinExistence type="inferred from homology"/>
<protein>
    <recommendedName>
        <fullName evidence="4">NmrA-like domain-containing protein</fullName>
    </recommendedName>
</protein>
<dbReference type="PANTHER" id="PTHR47706">
    <property type="entry name" value="NMRA-LIKE FAMILY PROTEIN"/>
    <property type="match status" value="1"/>
</dbReference>
<keyword evidence="3" id="KW-0560">Oxidoreductase</keyword>
<accession>A0AAV9MW23</accession>
<dbReference type="Gene3D" id="3.40.50.720">
    <property type="entry name" value="NAD(P)-binding Rossmann-like Domain"/>
    <property type="match status" value="1"/>
</dbReference>
<dbReference type="InterPro" id="IPR036291">
    <property type="entry name" value="NAD(P)-bd_dom_sf"/>
</dbReference>
<dbReference type="Pfam" id="PF05368">
    <property type="entry name" value="NmrA"/>
    <property type="match status" value="1"/>
</dbReference>
<dbReference type="GeneID" id="89977288"/>
<gene>
    <name evidence="5" type="ORF">LTR84_009127</name>
</gene>
<dbReference type="EMBL" id="JAVRRD010000036">
    <property type="protein sequence ID" value="KAK5045509.1"/>
    <property type="molecule type" value="Genomic_DNA"/>
</dbReference>
<evidence type="ECO:0000256" key="3">
    <source>
        <dbReference type="ARBA" id="ARBA00023002"/>
    </source>
</evidence>
<feature type="domain" description="NmrA-like" evidence="4">
    <location>
        <begin position="4"/>
        <end position="292"/>
    </location>
</feature>
<dbReference type="InterPro" id="IPR008030">
    <property type="entry name" value="NmrA-like"/>
</dbReference>
<evidence type="ECO:0000256" key="1">
    <source>
        <dbReference type="ARBA" id="ARBA00005725"/>
    </source>
</evidence>
<reference evidence="5 6" key="1">
    <citation type="submission" date="2023-08" db="EMBL/GenBank/DDBJ databases">
        <title>Black Yeasts Isolated from many extreme environments.</title>
        <authorList>
            <person name="Coleine C."/>
            <person name="Stajich J.E."/>
            <person name="Selbmann L."/>
        </authorList>
    </citation>
    <scope>NUCLEOTIDE SEQUENCE [LARGE SCALE GENOMIC DNA]</scope>
    <source>
        <strain evidence="5 6">CCFEE 5792</strain>
    </source>
</reference>
<dbReference type="Gene3D" id="3.90.25.10">
    <property type="entry name" value="UDP-galactose 4-epimerase, domain 1"/>
    <property type="match status" value="1"/>
</dbReference>
<evidence type="ECO:0000259" key="4">
    <source>
        <dbReference type="Pfam" id="PF05368"/>
    </source>
</evidence>
<dbReference type="RefSeq" id="XP_064701133.1">
    <property type="nucleotide sequence ID" value="XM_064852669.1"/>
</dbReference>
<sequence length="299" mass="32798">MVVVAIIAPTSTIGSPLVQAIQSTQHKVVTVSRSPQPELSAKGIPTHVATYLPGGHATLVAFLKAQKVHTIISGIWSLTGHVESHLAVLAAAKEAGVRRFAPSEWSVPVYQTIGLYAMKLEVWQECLKSGLEVTRFQCGIWINTLGYGATKEPEEALAGYHGPTVGIFMDKGAATLVKDGNDELVFSRLQDIVPLVVKSLDLPKWEHDSFIVGDRTTFKNILNVAQQVTGRSFEVKYLSEHDIDQGLQSSDIIEKLSSQFYKALANRELSFGQGQTLNKTFPNVGMITVEQFIKRHFGR</sequence>
<comment type="caution">
    <text evidence="5">The sequence shown here is derived from an EMBL/GenBank/DDBJ whole genome shotgun (WGS) entry which is preliminary data.</text>
</comment>
<dbReference type="GO" id="GO:0016491">
    <property type="term" value="F:oxidoreductase activity"/>
    <property type="evidence" value="ECO:0007669"/>
    <property type="project" value="UniProtKB-KW"/>
</dbReference>
<organism evidence="5 6">
    <name type="scientific">Exophiala bonariae</name>
    <dbReference type="NCBI Taxonomy" id="1690606"/>
    <lineage>
        <taxon>Eukaryota</taxon>
        <taxon>Fungi</taxon>
        <taxon>Dikarya</taxon>
        <taxon>Ascomycota</taxon>
        <taxon>Pezizomycotina</taxon>
        <taxon>Eurotiomycetes</taxon>
        <taxon>Chaetothyriomycetidae</taxon>
        <taxon>Chaetothyriales</taxon>
        <taxon>Herpotrichiellaceae</taxon>
        <taxon>Exophiala</taxon>
    </lineage>
</organism>
<dbReference type="InterPro" id="IPR051609">
    <property type="entry name" value="NmrA/Isoflavone_reductase-like"/>
</dbReference>
<evidence type="ECO:0000313" key="5">
    <source>
        <dbReference type="EMBL" id="KAK5045509.1"/>
    </source>
</evidence>
<dbReference type="PANTHER" id="PTHR47706:SF4">
    <property type="entry name" value="NMRA-LIKE DOMAIN-CONTAINING PROTEIN"/>
    <property type="match status" value="1"/>
</dbReference>
<dbReference type="SUPFAM" id="SSF51735">
    <property type="entry name" value="NAD(P)-binding Rossmann-fold domains"/>
    <property type="match status" value="1"/>
</dbReference>
<keyword evidence="2" id="KW-0521">NADP</keyword>
<keyword evidence="6" id="KW-1185">Reference proteome</keyword>
<dbReference type="AlphaFoldDB" id="A0AAV9MW23"/>
<name>A0AAV9MW23_9EURO</name>
<dbReference type="Proteomes" id="UP001358417">
    <property type="component" value="Unassembled WGS sequence"/>
</dbReference>
<evidence type="ECO:0000256" key="2">
    <source>
        <dbReference type="ARBA" id="ARBA00022857"/>
    </source>
</evidence>